<accession>A0AAD9WM28</accession>
<dbReference type="InterPro" id="IPR007867">
    <property type="entry name" value="GMC_OxRtase_C"/>
</dbReference>
<dbReference type="InterPro" id="IPR051871">
    <property type="entry name" value="GMC_Oxidoreductase-Related"/>
</dbReference>
<evidence type="ECO:0000256" key="2">
    <source>
        <dbReference type="ARBA" id="ARBA00010790"/>
    </source>
</evidence>
<keyword evidence="5 6" id="KW-0274">FAD</keyword>
<comment type="caution">
    <text evidence="9">The sequence shown here is derived from an EMBL/GenBank/DDBJ whole genome shotgun (WGS) entry which is preliminary data.</text>
</comment>
<dbReference type="Pfam" id="PF00732">
    <property type="entry name" value="GMC_oxred_N"/>
    <property type="match status" value="1"/>
</dbReference>
<keyword evidence="4" id="KW-0732">Signal</keyword>
<comment type="cofactor">
    <cofactor evidence="1 6">
        <name>FAD</name>
        <dbReference type="ChEBI" id="CHEBI:57692"/>
    </cofactor>
</comment>
<dbReference type="Gene3D" id="3.50.50.60">
    <property type="entry name" value="FAD/NAD(P)-binding domain"/>
    <property type="match status" value="1"/>
</dbReference>
<dbReference type="AlphaFoldDB" id="A0AAD9WM28"/>
<feature type="binding site" evidence="6">
    <location>
        <position position="522"/>
    </location>
    <ligand>
        <name>FAD</name>
        <dbReference type="ChEBI" id="CHEBI:57692"/>
    </ligand>
</feature>
<keyword evidence="3" id="KW-0285">Flavoprotein</keyword>
<evidence type="ECO:0000256" key="1">
    <source>
        <dbReference type="ARBA" id="ARBA00001974"/>
    </source>
</evidence>
<dbReference type="Proteomes" id="UP001280121">
    <property type="component" value="Unassembled WGS sequence"/>
</dbReference>
<name>A0AAD9WM28_9ROSI</name>
<sequence length="561" mass="61945">MAKEANIIYNVPFSFNYPGQNLYREMVIVNTKFTPTFHSRRVLTAIIWLLLNSSLPQVKGLPYMTSDVQEVSGKSFDYIVVGGGTAGCPLAATLSEKFTVLLVERGGSPYGNPLVIDKNYYGFSFLQTDEFSSVAQSFVSKDGVTNHRGRVLGGSSAINGGFYSRARDDFVKKAGWDEGIVKEAYGWVESKVVFTPQLTPWQTVVECGLLEERILPYNGFSLEHLKGTKVGGTVFDEWGKRHTSADLLEAGNPKNIMVLLNTTVKNIIFDSNRKGNEARVSGIRFIKSDGSSSRIHEAYLNQPKNLSRWGDVILSAGALGSPQILLLSGIGSHKHLKKFNISVKVGLQGVGHGMQDNPCIAVLVDTMPAKRYPEPPLVVGIADDFRFIIEAGVLPISFNASRMPIAAKIAFPASKGKLELNSTDPRQNPSVIFNYLAEENDLQECVKMVQLLERVAQSDAVSMYLGIRPNKAKLMSSEDQRRKLCKRSVRTFYHYHGGCTIGSVVDKDYRVYGVKGLRVIDGSTFEESPGTNPMATLMMLGRYQGIKMLQERNDNSCSQHP</sequence>
<dbReference type="EMBL" id="JANJYI010000009">
    <property type="protein sequence ID" value="KAK2636196.1"/>
    <property type="molecule type" value="Genomic_DNA"/>
</dbReference>
<comment type="similarity">
    <text evidence="2">Belongs to the GMC oxidoreductase family.</text>
</comment>
<dbReference type="SUPFAM" id="SSF51905">
    <property type="entry name" value="FAD/NAD(P)-binding domain"/>
    <property type="match status" value="1"/>
</dbReference>
<dbReference type="Gene3D" id="3.30.410.40">
    <property type="match status" value="1"/>
</dbReference>
<dbReference type="InterPro" id="IPR012132">
    <property type="entry name" value="GMC_OxRdtase"/>
</dbReference>
<evidence type="ECO:0000256" key="5">
    <source>
        <dbReference type="ARBA" id="ARBA00022827"/>
    </source>
</evidence>
<feature type="domain" description="Glucose-methanol-choline oxidoreductase N-terminal" evidence="8">
    <location>
        <begin position="317"/>
        <end position="331"/>
    </location>
</feature>
<evidence type="ECO:0000256" key="4">
    <source>
        <dbReference type="ARBA" id="ARBA00022729"/>
    </source>
</evidence>
<dbReference type="GO" id="GO:0050660">
    <property type="term" value="F:flavin adenine dinucleotide binding"/>
    <property type="evidence" value="ECO:0007669"/>
    <property type="project" value="InterPro"/>
</dbReference>
<dbReference type="PANTHER" id="PTHR45968">
    <property type="entry name" value="OSJNBA0019K04.7 PROTEIN"/>
    <property type="match status" value="1"/>
</dbReference>
<reference evidence="9" key="1">
    <citation type="journal article" date="2023" name="Plant J.">
        <title>Genome sequences and population genomics provide insights into the demographic history, inbreeding, and mutation load of two 'living fossil' tree species of Dipteronia.</title>
        <authorList>
            <person name="Feng Y."/>
            <person name="Comes H.P."/>
            <person name="Chen J."/>
            <person name="Zhu S."/>
            <person name="Lu R."/>
            <person name="Zhang X."/>
            <person name="Li P."/>
            <person name="Qiu J."/>
            <person name="Olsen K.M."/>
            <person name="Qiu Y."/>
        </authorList>
    </citation>
    <scope>NUCLEOTIDE SEQUENCE</scope>
    <source>
        <strain evidence="9">KIB01</strain>
    </source>
</reference>
<evidence type="ECO:0000313" key="10">
    <source>
        <dbReference type="Proteomes" id="UP001280121"/>
    </source>
</evidence>
<dbReference type="PANTHER" id="PTHR45968:SF19">
    <property type="entry name" value="GLUCOSE-METHANOL-CHOLINE (GMC) OXIDOREDUCTASE FAMILY PROTEIN"/>
    <property type="match status" value="1"/>
</dbReference>
<keyword evidence="10" id="KW-1185">Reference proteome</keyword>
<organism evidence="9 10">
    <name type="scientific">Dipteronia dyeriana</name>
    <dbReference type="NCBI Taxonomy" id="168575"/>
    <lineage>
        <taxon>Eukaryota</taxon>
        <taxon>Viridiplantae</taxon>
        <taxon>Streptophyta</taxon>
        <taxon>Embryophyta</taxon>
        <taxon>Tracheophyta</taxon>
        <taxon>Spermatophyta</taxon>
        <taxon>Magnoliopsida</taxon>
        <taxon>eudicotyledons</taxon>
        <taxon>Gunneridae</taxon>
        <taxon>Pentapetalae</taxon>
        <taxon>rosids</taxon>
        <taxon>malvids</taxon>
        <taxon>Sapindales</taxon>
        <taxon>Sapindaceae</taxon>
        <taxon>Hippocastanoideae</taxon>
        <taxon>Acereae</taxon>
        <taxon>Dipteronia</taxon>
    </lineage>
</organism>
<keyword evidence="7" id="KW-1015">Disulfide bond</keyword>
<gene>
    <name evidence="9" type="ORF">Ddye_030988</name>
</gene>
<dbReference type="InterPro" id="IPR000172">
    <property type="entry name" value="GMC_OxRdtase_N"/>
</dbReference>
<evidence type="ECO:0000313" key="9">
    <source>
        <dbReference type="EMBL" id="KAK2636196.1"/>
    </source>
</evidence>
<evidence type="ECO:0000256" key="6">
    <source>
        <dbReference type="PIRSR" id="PIRSR000137-2"/>
    </source>
</evidence>
<proteinExistence type="inferred from homology"/>
<dbReference type="Pfam" id="PF05199">
    <property type="entry name" value="GMC_oxred_C"/>
    <property type="match status" value="1"/>
</dbReference>
<evidence type="ECO:0000259" key="8">
    <source>
        <dbReference type="PROSITE" id="PS00624"/>
    </source>
</evidence>
<evidence type="ECO:0000256" key="7">
    <source>
        <dbReference type="PIRSR" id="PIRSR000137-3"/>
    </source>
</evidence>
<feature type="binding site" evidence="6">
    <location>
        <position position="151"/>
    </location>
    <ligand>
        <name>FAD</name>
        <dbReference type="ChEBI" id="CHEBI:57692"/>
    </ligand>
</feature>
<feature type="binding site" evidence="6">
    <location>
        <position position="264"/>
    </location>
    <ligand>
        <name>FAD</name>
        <dbReference type="ChEBI" id="CHEBI:57692"/>
    </ligand>
</feature>
<dbReference type="PIRSF" id="PIRSF000137">
    <property type="entry name" value="Alcohol_oxidase"/>
    <property type="match status" value="1"/>
</dbReference>
<evidence type="ECO:0000256" key="3">
    <source>
        <dbReference type="ARBA" id="ARBA00022630"/>
    </source>
</evidence>
<protein>
    <recommendedName>
        <fullName evidence="8">Glucose-methanol-choline oxidoreductase N-terminal domain-containing protein</fullName>
    </recommendedName>
</protein>
<dbReference type="GO" id="GO:0016614">
    <property type="term" value="F:oxidoreductase activity, acting on CH-OH group of donors"/>
    <property type="evidence" value="ECO:0007669"/>
    <property type="project" value="InterPro"/>
</dbReference>
<dbReference type="SUPFAM" id="SSF54373">
    <property type="entry name" value="FAD-linked reductases, C-terminal domain"/>
    <property type="match status" value="1"/>
</dbReference>
<dbReference type="PROSITE" id="PS00624">
    <property type="entry name" value="GMC_OXRED_2"/>
    <property type="match status" value="1"/>
</dbReference>
<dbReference type="InterPro" id="IPR036188">
    <property type="entry name" value="FAD/NAD-bd_sf"/>
</dbReference>
<feature type="disulfide bond" evidence="7">
    <location>
        <begin position="445"/>
        <end position="485"/>
    </location>
</feature>